<dbReference type="Gene3D" id="3.50.50.60">
    <property type="entry name" value="FAD/NAD(P)-binding domain"/>
    <property type="match status" value="1"/>
</dbReference>
<dbReference type="Proteomes" id="UP000289859">
    <property type="component" value="Unassembled WGS sequence"/>
</dbReference>
<protein>
    <submittedName>
        <fullName evidence="3">Flavin-dependent amine oxidoreductase</fullName>
    </submittedName>
</protein>
<keyword evidence="1" id="KW-0812">Transmembrane</keyword>
<evidence type="ECO:0000313" key="3">
    <source>
        <dbReference type="EMBL" id="RXG22345.1"/>
    </source>
</evidence>
<feature type="domain" description="Amine oxidase" evidence="2">
    <location>
        <begin position="21"/>
        <end position="410"/>
    </location>
</feature>
<evidence type="ECO:0000313" key="4">
    <source>
        <dbReference type="Proteomes" id="UP000289859"/>
    </source>
</evidence>
<reference evidence="3 4" key="1">
    <citation type="submission" date="2018-07" db="EMBL/GenBank/DDBJ databases">
        <title>Leeuwenhoekiella genomics.</title>
        <authorList>
            <person name="Tahon G."/>
            <person name="Willems A."/>
        </authorList>
    </citation>
    <scope>NUCLEOTIDE SEQUENCE [LARGE SCALE GENOMIC DNA]</scope>
    <source>
        <strain evidence="3 4">LMG 29608</strain>
    </source>
</reference>
<dbReference type="AlphaFoldDB" id="A0A4Q0P7B4"/>
<organism evidence="3 4">
    <name type="scientific">Leeuwenhoekiella polynyae</name>
    <dbReference type="NCBI Taxonomy" id="1550906"/>
    <lineage>
        <taxon>Bacteria</taxon>
        <taxon>Pseudomonadati</taxon>
        <taxon>Bacteroidota</taxon>
        <taxon>Flavobacteriia</taxon>
        <taxon>Flavobacteriales</taxon>
        <taxon>Flavobacteriaceae</taxon>
        <taxon>Leeuwenhoekiella</taxon>
    </lineage>
</organism>
<accession>A0A4Q0P7B4</accession>
<evidence type="ECO:0000256" key="1">
    <source>
        <dbReference type="SAM" id="Phobius"/>
    </source>
</evidence>
<sequence length="420" mass="46671">MIQPKSTMLKNNALYIIGAGVSGLIAATILERNGFAPTILEASDRVGGRLKTDILEGYQLDRGFQVMLDAYPKSKEYLDYEKLQLQKLLPGAVIFENGNSQTLGDPLRALSLAIPTVLAASGSIRDKIKVMRLNSDLASKDIETIFDTEERTTCQYLREYGFSNRFIEDFFKPFFTGIFLEKDLQTSSRMFEFVYKMFGEGLAVIPKGGIEAIPKQLKANLKKTTFKFNTTVEEVKDGVITLSDGTHLESLGTIIATEASLLVANLKNQQTIWKAVDCLYFEVENTVLDKPIIGLFSEDGLINNIFYPSSIETEIKGANQLLSVSVVKKHELSEAELITQVKKELEEQAKIKVIRFLKRYNIPKALPKLENLKYSIDPGETRLTTSIFLAGDQLLNGSLNAAMMTGERAALGLIQVLGNN</sequence>
<evidence type="ECO:0000259" key="2">
    <source>
        <dbReference type="Pfam" id="PF01593"/>
    </source>
</evidence>
<dbReference type="SUPFAM" id="SSF51905">
    <property type="entry name" value="FAD/NAD(P)-binding domain"/>
    <property type="match status" value="1"/>
</dbReference>
<dbReference type="InterPro" id="IPR002937">
    <property type="entry name" value="Amino_oxidase"/>
</dbReference>
<keyword evidence="1" id="KW-0472">Membrane</keyword>
<proteinExistence type="predicted"/>
<dbReference type="GO" id="GO:0016491">
    <property type="term" value="F:oxidoreductase activity"/>
    <property type="evidence" value="ECO:0007669"/>
    <property type="project" value="InterPro"/>
</dbReference>
<dbReference type="PANTHER" id="PTHR42841">
    <property type="entry name" value="AMINE OXIDASE"/>
    <property type="match status" value="1"/>
</dbReference>
<dbReference type="InterPro" id="IPR036188">
    <property type="entry name" value="FAD/NAD-bd_sf"/>
</dbReference>
<keyword evidence="4" id="KW-1185">Reference proteome</keyword>
<gene>
    <name evidence="3" type="ORF">DSM02_1945</name>
</gene>
<feature type="transmembrane region" description="Helical" evidence="1">
    <location>
        <begin position="12"/>
        <end position="30"/>
    </location>
</feature>
<keyword evidence="1" id="KW-1133">Transmembrane helix</keyword>
<dbReference type="Pfam" id="PF01593">
    <property type="entry name" value="Amino_oxidase"/>
    <property type="match status" value="1"/>
</dbReference>
<comment type="caution">
    <text evidence="3">The sequence shown here is derived from an EMBL/GenBank/DDBJ whole genome shotgun (WGS) entry which is preliminary data.</text>
</comment>
<dbReference type="EMBL" id="QOVK01000006">
    <property type="protein sequence ID" value="RXG22345.1"/>
    <property type="molecule type" value="Genomic_DNA"/>
</dbReference>
<name>A0A4Q0P7B4_9FLAO</name>